<feature type="domain" description="RNA polymerase sigma factor 70 region 4 type 2" evidence="6">
    <location>
        <begin position="130"/>
        <end position="182"/>
    </location>
</feature>
<evidence type="ECO:0000259" key="5">
    <source>
        <dbReference type="Pfam" id="PF04542"/>
    </source>
</evidence>
<dbReference type="GO" id="GO:0016987">
    <property type="term" value="F:sigma factor activity"/>
    <property type="evidence" value="ECO:0007669"/>
    <property type="project" value="UniProtKB-KW"/>
</dbReference>
<dbReference type="GO" id="GO:0003677">
    <property type="term" value="F:DNA binding"/>
    <property type="evidence" value="ECO:0007669"/>
    <property type="project" value="InterPro"/>
</dbReference>
<dbReference type="AlphaFoldDB" id="A0A412X2D9"/>
<dbReference type="NCBIfam" id="TIGR02985">
    <property type="entry name" value="Sig70_bacteroi1"/>
    <property type="match status" value="1"/>
</dbReference>
<evidence type="ECO:0000256" key="4">
    <source>
        <dbReference type="ARBA" id="ARBA00023163"/>
    </source>
</evidence>
<dbReference type="InterPro" id="IPR007627">
    <property type="entry name" value="RNA_pol_sigma70_r2"/>
</dbReference>
<dbReference type="Proteomes" id="UP000283589">
    <property type="component" value="Unassembled WGS sequence"/>
</dbReference>
<accession>A0A412X2D9</accession>
<evidence type="ECO:0000256" key="2">
    <source>
        <dbReference type="ARBA" id="ARBA00023015"/>
    </source>
</evidence>
<comment type="caution">
    <text evidence="7">The sequence shown here is derived from an EMBL/GenBank/DDBJ whole genome shotgun (WGS) entry which is preliminary data.</text>
</comment>
<name>A0A412X2D9_9BACT</name>
<dbReference type="CDD" id="cd06171">
    <property type="entry name" value="Sigma70_r4"/>
    <property type="match status" value="1"/>
</dbReference>
<evidence type="ECO:0000259" key="6">
    <source>
        <dbReference type="Pfam" id="PF08281"/>
    </source>
</evidence>
<evidence type="ECO:0000313" key="8">
    <source>
        <dbReference type="Proteomes" id="UP000283589"/>
    </source>
</evidence>
<dbReference type="InterPro" id="IPR036388">
    <property type="entry name" value="WH-like_DNA-bd_sf"/>
</dbReference>
<dbReference type="Pfam" id="PF04542">
    <property type="entry name" value="Sigma70_r2"/>
    <property type="match status" value="1"/>
</dbReference>
<dbReference type="NCBIfam" id="TIGR02937">
    <property type="entry name" value="sigma70-ECF"/>
    <property type="match status" value="1"/>
</dbReference>
<feature type="domain" description="RNA polymerase sigma-70 region 2" evidence="5">
    <location>
        <begin position="29"/>
        <end position="95"/>
    </location>
</feature>
<sequence>MEMNMHPFDNHDVLLEALRRGEEKAFEYLFDRYYEGLLNYAGRIVRETELAHDLVQETFCKLYEDHAGLNIHLSVKSYLYKSVYNSCLNEIKHQKVVSNYADRELLDFYFSEIVQTPEAELALLGEDINNALREAINKLPERCREVFMLSKMEELSNKEIAERLGISVKTVEIQMTKALSRLRKELEWLLSLIFFVNF</sequence>
<dbReference type="InterPro" id="IPR013324">
    <property type="entry name" value="RNA_pol_sigma_r3/r4-like"/>
</dbReference>
<evidence type="ECO:0000256" key="1">
    <source>
        <dbReference type="ARBA" id="ARBA00010641"/>
    </source>
</evidence>
<keyword evidence="4" id="KW-0804">Transcription</keyword>
<dbReference type="InterPro" id="IPR014284">
    <property type="entry name" value="RNA_pol_sigma-70_dom"/>
</dbReference>
<dbReference type="PANTHER" id="PTHR43133:SF46">
    <property type="entry name" value="RNA POLYMERASE SIGMA-70 FACTOR ECF SUBFAMILY"/>
    <property type="match status" value="1"/>
</dbReference>
<dbReference type="SUPFAM" id="SSF88946">
    <property type="entry name" value="Sigma2 domain of RNA polymerase sigma factors"/>
    <property type="match status" value="1"/>
</dbReference>
<keyword evidence="3" id="KW-0731">Sigma factor</keyword>
<dbReference type="InterPro" id="IPR013325">
    <property type="entry name" value="RNA_pol_sigma_r2"/>
</dbReference>
<dbReference type="Gene3D" id="1.10.1740.10">
    <property type="match status" value="1"/>
</dbReference>
<reference evidence="7 8" key="1">
    <citation type="submission" date="2018-08" db="EMBL/GenBank/DDBJ databases">
        <title>A genome reference for cultivated species of the human gut microbiota.</title>
        <authorList>
            <person name="Zou Y."/>
            <person name="Xue W."/>
            <person name="Luo G."/>
        </authorList>
    </citation>
    <scope>NUCLEOTIDE SEQUENCE [LARGE SCALE GENOMIC DNA]</scope>
    <source>
        <strain evidence="7 8">AF14-49</strain>
    </source>
</reference>
<dbReference type="PANTHER" id="PTHR43133">
    <property type="entry name" value="RNA POLYMERASE ECF-TYPE SIGMA FACTO"/>
    <property type="match status" value="1"/>
</dbReference>
<evidence type="ECO:0000256" key="3">
    <source>
        <dbReference type="ARBA" id="ARBA00023082"/>
    </source>
</evidence>
<keyword evidence="2" id="KW-0805">Transcription regulation</keyword>
<dbReference type="RefSeq" id="WP_118259752.1">
    <property type="nucleotide sequence ID" value="NZ_CALBWO010000030.1"/>
</dbReference>
<comment type="similarity">
    <text evidence="1">Belongs to the sigma-70 factor family. ECF subfamily.</text>
</comment>
<dbReference type="InterPro" id="IPR014327">
    <property type="entry name" value="RNA_pol_sigma70_bacteroid"/>
</dbReference>
<dbReference type="EMBL" id="QRZA01000007">
    <property type="protein sequence ID" value="RGV34583.1"/>
    <property type="molecule type" value="Genomic_DNA"/>
</dbReference>
<evidence type="ECO:0000313" key="7">
    <source>
        <dbReference type="EMBL" id="RGV34583.1"/>
    </source>
</evidence>
<proteinExistence type="inferred from homology"/>
<dbReference type="InterPro" id="IPR039425">
    <property type="entry name" value="RNA_pol_sigma-70-like"/>
</dbReference>
<gene>
    <name evidence="7" type="ORF">DWW18_07830</name>
</gene>
<protein>
    <submittedName>
        <fullName evidence="7">RNA polymerase sigma-70 factor</fullName>
    </submittedName>
</protein>
<dbReference type="Pfam" id="PF08281">
    <property type="entry name" value="Sigma70_r4_2"/>
    <property type="match status" value="1"/>
</dbReference>
<dbReference type="InterPro" id="IPR013249">
    <property type="entry name" value="RNA_pol_sigma70_r4_t2"/>
</dbReference>
<organism evidence="7 8">
    <name type="scientific">Butyricimonas virosa</name>
    <dbReference type="NCBI Taxonomy" id="544645"/>
    <lineage>
        <taxon>Bacteria</taxon>
        <taxon>Pseudomonadati</taxon>
        <taxon>Bacteroidota</taxon>
        <taxon>Bacteroidia</taxon>
        <taxon>Bacteroidales</taxon>
        <taxon>Odoribacteraceae</taxon>
        <taxon>Butyricimonas</taxon>
    </lineage>
</organism>
<dbReference type="SUPFAM" id="SSF88659">
    <property type="entry name" value="Sigma3 and sigma4 domains of RNA polymerase sigma factors"/>
    <property type="match status" value="1"/>
</dbReference>
<dbReference type="Gene3D" id="1.10.10.10">
    <property type="entry name" value="Winged helix-like DNA-binding domain superfamily/Winged helix DNA-binding domain"/>
    <property type="match status" value="1"/>
</dbReference>
<dbReference type="GO" id="GO:0006352">
    <property type="term" value="P:DNA-templated transcription initiation"/>
    <property type="evidence" value="ECO:0007669"/>
    <property type="project" value="InterPro"/>
</dbReference>